<gene>
    <name evidence="1" type="ORF">VZT92_012642</name>
</gene>
<proteinExistence type="predicted"/>
<accession>A0AAW1F1L1</accession>
<comment type="caution">
    <text evidence="1">The sequence shown here is derived from an EMBL/GenBank/DDBJ whole genome shotgun (WGS) entry which is preliminary data.</text>
</comment>
<evidence type="ECO:0000313" key="1">
    <source>
        <dbReference type="EMBL" id="KAK9528488.1"/>
    </source>
</evidence>
<dbReference type="Proteomes" id="UP001488805">
    <property type="component" value="Unassembled WGS sequence"/>
</dbReference>
<sequence>MPGLWQGGLSDSSPRLSVRPLRLELKIDPRAFEGPLPRCQQHDVIMRPGRGPNTGLHFLCRQGMVRGYVPPCVLLDDDACYVGNGDADIFDVRIIIIYSTGGFTVDI</sequence>
<reference evidence="1 2" key="1">
    <citation type="journal article" date="2024" name="Genome Biol. Evol.">
        <title>Chromosome-level genome assembly of the viviparous eelpout Zoarces viviparus.</title>
        <authorList>
            <person name="Fuhrmann N."/>
            <person name="Brasseur M.V."/>
            <person name="Bakowski C.E."/>
            <person name="Podsiadlowski L."/>
            <person name="Prost S."/>
            <person name="Krehenwinkel H."/>
            <person name="Mayer C."/>
        </authorList>
    </citation>
    <scope>NUCLEOTIDE SEQUENCE [LARGE SCALE GENOMIC DNA]</scope>
    <source>
        <strain evidence="1">NO-MEL_2022_Ind0_liver</strain>
    </source>
</reference>
<evidence type="ECO:0000313" key="2">
    <source>
        <dbReference type="Proteomes" id="UP001488805"/>
    </source>
</evidence>
<protein>
    <submittedName>
        <fullName evidence="1">Uncharacterized protein</fullName>
    </submittedName>
</protein>
<dbReference type="EMBL" id="JBCEZU010000111">
    <property type="protein sequence ID" value="KAK9528488.1"/>
    <property type="molecule type" value="Genomic_DNA"/>
</dbReference>
<name>A0AAW1F1L1_ZOAVI</name>
<dbReference type="AlphaFoldDB" id="A0AAW1F1L1"/>
<keyword evidence="2" id="KW-1185">Reference proteome</keyword>
<organism evidence="1 2">
    <name type="scientific">Zoarces viviparus</name>
    <name type="common">Viviparous eelpout</name>
    <name type="synonym">Blennius viviparus</name>
    <dbReference type="NCBI Taxonomy" id="48416"/>
    <lineage>
        <taxon>Eukaryota</taxon>
        <taxon>Metazoa</taxon>
        <taxon>Chordata</taxon>
        <taxon>Craniata</taxon>
        <taxon>Vertebrata</taxon>
        <taxon>Euteleostomi</taxon>
        <taxon>Actinopterygii</taxon>
        <taxon>Neopterygii</taxon>
        <taxon>Teleostei</taxon>
        <taxon>Neoteleostei</taxon>
        <taxon>Acanthomorphata</taxon>
        <taxon>Eupercaria</taxon>
        <taxon>Perciformes</taxon>
        <taxon>Cottioidei</taxon>
        <taxon>Zoarcales</taxon>
        <taxon>Zoarcidae</taxon>
        <taxon>Zoarcinae</taxon>
        <taxon>Zoarces</taxon>
    </lineage>
</organism>